<organism evidence="4 5">
    <name type="scientific">Sphingopyxis soli</name>
    <dbReference type="NCBI Taxonomy" id="592051"/>
    <lineage>
        <taxon>Bacteria</taxon>
        <taxon>Pseudomonadati</taxon>
        <taxon>Pseudomonadota</taxon>
        <taxon>Alphaproteobacteria</taxon>
        <taxon>Sphingomonadales</taxon>
        <taxon>Sphingomonadaceae</taxon>
        <taxon>Sphingopyxis</taxon>
    </lineage>
</organism>
<evidence type="ECO:0000256" key="2">
    <source>
        <dbReference type="ARBA" id="ARBA00023002"/>
    </source>
</evidence>
<sequence length="292" mass="32499">MNAVVSAAKKSDFVTAPFGAPVGEVMEIIRRDGGIVLEGVLSDDEVRQVNDELDPYLYDYHTGSQGGDELMKEFWGALTKRLTNVVVLSPTYRERFLSRPELHDYMAAMFKGVSDSFWVQATQAIEIMPGEKAQMLHRDVGNYPVFRNSGPSAPEVTCNTLLALVDTDEACGATRVIPGSHEWDAEREYDDSMTVPAELKAGSIFFYSGKLLHGGGANRSEDVRRRVIATAFNAGFLVPEEAYPFTVPLELVRTMPKRLQQALGFRSFHQRDPIGGSLWQHNYEELADFLGL</sequence>
<comment type="caution">
    <text evidence="4">The sequence shown here is derived from an EMBL/GenBank/DDBJ whole genome shotgun (WGS) entry which is preliminary data.</text>
</comment>
<reference evidence="4 5" key="1">
    <citation type="journal article" date="2019" name="Int. J. Syst. Evol. Microbiol.">
        <title>The Global Catalogue of Microorganisms (GCM) 10K type strain sequencing project: providing services to taxonomists for standard genome sequencing and annotation.</title>
        <authorList>
            <consortium name="The Broad Institute Genomics Platform"/>
            <consortium name="The Broad Institute Genome Sequencing Center for Infectious Disease"/>
            <person name="Wu L."/>
            <person name="Ma J."/>
        </authorList>
    </citation>
    <scope>NUCLEOTIDE SEQUENCE [LARGE SCALE GENOMIC DNA]</scope>
    <source>
        <strain evidence="4 5">JCM 15910</strain>
    </source>
</reference>
<dbReference type="Pfam" id="PF05721">
    <property type="entry name" value="PhyH"/>
    <property type="match status" value="1"/>
</dbReference>
<accession>A0ABN1LXP1</accession>
<evidence type="ECO:0000313" key="5">
    <source>
        <dbReference type="Proteomes" id="UP001500738"/>
    </source>
</evidence>
<name>A0ABN1LXP1_9SPHN</name>
<dbReference type="EMBL" id="BAAAFE010000003">
    <property type="protein sequence ID" value="GAA0861625.1"/>
    <property type="molecule type" value="Genomic_DNA"/>
</dbReference>
<dbReference type="Gene3D" id="2.60.120.620">
    <property type="entry name" value="q2cbj1_9rhob like domain"/>
    <property type="match status" value="1"/>
</dbReference>
<keyword evidence="1" id="KW-0479">Metal-binding</keyword>
<keyword evidence="3" id="KW-0408">Iron</keyword>
<dbReference type="PANTHER" id="PTHR20883:SF19">
    <property type="entry name" value="MULTIFUNCTIONAL DIOXYGENASE AUSE"/>
    <property type="match status" value="1"/>
</dbReference>
<proteinExistence type="predicted"/>
<dbReference type="GO" id="GO:0051213">
    <property type="term" value="F:dioxygenase activity"/>
    <property type="evidence" value="ECO:0007669"/>
    <property type="project" value="UniProtKB-KW"/>
</dbReference>
<dbReference type="RefSeq" id="WP_215355834.1">
    <property type="nucleotide sequence ID" value="NZ_BAAAFE010000003.1"/>
</dbReference>
<evidence type="ECO:0000256" key="3">
    <source>
        <dbReference type="ARBA" id="ARBA00023004"/>
    </source>
</evidence>
<gene>
    <name evidence="4" type="ORF">GCM10009115_05030</name>
</gene>
<dbReference type="SUPFAM" id="SSF51197">
    <property type="entry name" value="Clavaminate synthase-like"/>
    <property type="match status" value="1"/>
</dbReference>
<dbReference type="InterPro" id="IPR008775">
    <property type="entry name" value="Phytyl_CoA_dOase-like"/>
</dbReference>
<evidence type="ECO:0000256" key="1">
    <source>
        <dbReference type="ARBA" id="ARBA00022723"/>
    </source>
</evidence>
<keyword evidence="2" id="KW-0560">Oxidoreductase</keyword>
<keyword evidence="5" id="KW-1185">Reference proteome</keyword>
<protein>
    <submittedName>
        <fullName evidence="4">Phytanoyl-CoA dioxygenase family protein</fullName>
    </submittedName>
</protein>
<dbReference type="Proteomes" id="UP001500738">
    <property type="component" value="Unassembled WGS sequence"/>
</dbReference>
<dbReference type="PANTHER" id="PTHR20883">
    <property type="entry name" value="PHYTANOYL-COA DIOXYGENASE DOMAIN CONTAINING 1"/>
    <property type="match status" value="1"/>
</dbReference>
<evidence type="ECO:0000313" key="4">
    <source>
        <dbReference type="EMBL" id="GAA0861625.1"/>
    </source>
</evidence>
<keyword evidence="4" id="KW-0223">Dioxygenase</keyword>